<name>A0A0A9BYY0_ARUDO</name>
<protein>
    <submittedName>
        <fullName evidence="1">Uncharacterized protein</fullName>
    </submittedName>
</protein>
<dbReference type="AlphaFoldDB" id="A0A0A9BYY0"/>
<reference evidence="1" key="1">
    <citation type="submission" date="2014-09" db="EMBL/GenBank/DDBJ databases">
        <authorList>
            <person name="Magalhaes I.L.F."/>
            <person name="Oliveira U."/>
            <person name="Santos F.R."/>
            <person name="Vidigal T.H.D.A."/>
            <person name="Brescovit A.D."/>
            <person name="Santos A.J."/>
        </authorList>
    </citation>
    <scope>NUCLEOTIDE SEQUENCE</scope>
    <source>
        <tissue evidence="1">Shoot tissue taken approximately 20 cm above the soil surface</tissue>
    </source>
</reference>
<accession>A0A0A9BYY0</accession>
<reference evidence="1" key="2">
    <citation type="journal article" date="2015" name="Data Brief">
        <title>Shoot transcriptome of the giant reed, Arundo donax.</title>
        <authorList>
            <person name="Barrero R.A."/>
            <person name="Guerrero F.D."/>
            <person name="Moolhuijzen P."/>
            <person name="Goolsby J.A."/>
            <person name="Tidwell J."/>
            <person name="Bellgard S.E."/>
            <person name="Bellgard M.I."/>
        </authorList>
    </citation>
    <scope>NUCLEOTIDE SEQUENCE</scope>
    <source>
        <tissue evidence="1">Shoot tissue taken approximately 20 cm above the soil surface</tissue>
    </source>
</reference>
<organism evidence="1">
    <name type="scientific">Arundo donax</name>
    <name type="common">Giant reed</name>
    <name type="synonym">Donax arundinaceus</name>
    <dbReference type="NCBI Taxonomy" id="35708"/>
    <lineage>
        <taxon>Eukaryota</taxon>
        <taxon>Viridiplantae</taxon>
        <taxon>Streptophyta</taxon>
        <taxon>Embryophyta</taxon>
        <taxon>Tracheophyta</taxon>
        <taxon>Spermatophyta</taxon>
        <taxon>Magnoliopsida</taxon>
        <taxon>Liliopsida</taxon>
        <taxon>Poales</taxon>
        <taxon>Poaceae</taxon>
        <taxon>PACMAD clade</taxon>
        <taxon>Arundinoideae</taxon>
        <taxon>Arundineae</taxon>
        <taxon>Arundo</taxon>
    </lineage>
</organism>
<sequence>MSKSMVMFHVLLSCCGKY</sequence>
<proteinExistence type="predicted"/>
<dbReference type="EMBL" id="GBRH01233423">
    <property type="protein sequence ID" value="JAD64472.1"/>
    <property type="molecule type" value="Transcribed_RNA"/>
</dbReference>
<evidence type="ECO:0000313" key="1">
    <source>
        <dbReference type="EMBL" id="JAD64472.1"/>
    </source>
</evidence>